<dbReference type="AlphaFoldDB" id="A0A381W9G0"/>
<reference evidence="2" key="1">
    <citation type="submission" date="2018-05" db="EMBL/GenBank/DDBJ databases">
        <authorList>
            <person name="Lanie J.A."/>
            <person name="Ng W.-L."/>
            <person name="Kazmierczak K.M."/>
            <person name="Andrzejewski T.M."/>
            <person name="Davidsen T.M."/>
            <person name="Wayne K.J."/>
            <person name="Tettelin H."/>
            <person name="Glass J.I."/>
            <person name="Rusch D."/>
            <person name="Podicherti R."/>
            <person name="Tsui H.-C.T."/>
            <person name="Winkler M.E."/>
        </authorList>
    </citation>
    <scope>NUCLEOTIDE SEQUENCE</scope>
</reference>
<keyword evidence="1" id="KW-0175">Coiled coil</keyword>
<proteinExistence type="predicted"/>
<feature type="non-terminal residue" evidence="2">
    <location>
        <position position="1"/>
    </location>
</feature>
<evidence type="ECO:0000256" key="1">
    <source>
        <dbReference type="SAM" id="Coils"/>
    </source>
</evidence>
<dbReference type="EMBL" id="UINC01011052">
    <property type="protein sequence ID" value="SVA48931.1"/>
    <property type="molecule type" value="Genomic_DNA"/>
</dbReference>
<protein>
    <submittedName>
        <fullName evidence="2">Uncharacterized protein</fullName>
    </submittedName>
</protein>
<organism evidence="2">
    <name type="scientific">marine metagenome</name>
    <dbReference type="NCBI Taxonomy" id="408172"/>
    <lineage>
        <taxon>unclassified sequences</taxon>
        <taxon>metagenomes</taxon>
        <taxon>ecological metagenomes</taxon>
    </lineage>
</organism>
<evidence type="ECO:0000313" key="2">
    <source>
        <dbReference type="EMBL" id="SVA48931.1"/>
    </source>
</evidence>
<name>A0A381W9G0_9ZZZZ</name>
<sequence>VEEGDEVEVDEVEADARVEEIQASIERVIARIEQNLTRIDLKLKATSFVLAKAMQDQQPDMTEYTTQAFYDPTQLPDNRDWYAEDTILNAYGRSIYQDVDLSEYSRNDPMAVYEEEINRNNNNISRLEAELEELENELNE</sequence>
<feature type="coiled-coil region" evidence="1">
    <location>
        <begin position="110"/>
        <end position="137"/>
    </location>
</feature>
<gene>
    <name evidence="2" type="ORF">METZ01_LOCUS101785</name>
</gene>
<accession>A0A381W9G0</accession>